<dbReference type="PROSITE" id="PS50850">
    <property type="entry name" value="MFS"/>
    <property type="match status" value="1"/>
</dbReference>
<dbReference type="InterPro" id="IPR020846">
    <property type="entry name" value="MFS_dom"/>
</dbReference>
<keyword evidence="6 7" id="KW-0472">Membrane</keyword>
<dbReference type="SUPFAM" id="SSF103473">
    <property type="entry name" value="MFS general substrate transporter"/>
    <property type="match status" value="1"/>
</dbReference>
<dbReference type="InterPro" id="IPR036259">
    <property type="entry name" value="MFS_trans_sf"/>
</dbReference>
<feature type="transmembrane region" description="Helical" evidence="7">
    <location>
        <begin position="59"/>
        <end position="80"/>
    </location>
</feature>
<dbReference type="GO" id="GO:0022857">
    <property type="term" value="F:transmembrane transporter activity"/>
    <property type="evidence" value="ECO:0007669"/>
    <property type="project" value="InterPro"/>
</dbReference>
<evidence type="ECO:0000256" key="4">
    <source>
        <dbReference type="ARBA" id="ARBA00022692"/>
    </source>
</evidence>
<reference evidence="9" key="1">
    <citation type="journal article" date="2012" name="Science">
        <title>Fermentation, hydrogen, and sulfur metabolism in multiple uncultivated bacterial phyla.</title>
        <authorList>
            <person name="Wrighton K.C."/>
            <person name="Thomas B.C."/>
            <person name="Sharon I."/>
            <person name="Miller C.S."/>
            <person name="Castelle C.J."/>
            <person name="VerBerkmoes N.C."/>
            <person name="Wilkins M.J."/>
            <person name="Hettich R.L."/>
            <person name="Lipton M.S."/>
            <person name="Williams K.H."/>
            <person name="Long P.E."/>
            <person name="Banfield J.F."/>
        </authorList>
    </citation>
    <scope>NUCLEOTIDE SEQUENCE [LARGE SCALE GENOMIC DNA]</scope>
</reference>
<evidence type="ECO:0000256" key="1">
    <source>
        <dbReference type="ARBA" id="ARBA00004651"/>
    </source>
</evidence>
<keyword evidence="4 7" id="KW-0812">Transmembrane</keyword>
<evidence type="ECO:0000313" key="9">
    <source>
        <dbReference type="EMBL" id="EKD25381.1"/>
    </source>
</evidence>
<dbReference type="InterPro" id="IPR011701">
    <property type="entry name" value="MFS"/>
</dbReference>
<dbReference type="EMBL" id="AMFJ01036084">
    <property type="protein sequence ID" value="EKD25381.1"/>
    <property type="molecule type" value="Genomic_DNA"/>
</dbReference>
<evidence type="ECO:0000256" key="3">
    <source>
        <dbReference type="ARBA" id="ARBA00022475"/>
    </source>
</evidence>
<evidence type="ECO:0000256" key="5">
    <source>
        <dbReference type="ARBA" id="ARBA00022989"/>
    </source>
</evidence>
<keyword evidence="3" id="KW-1003">Cell membrane</keyword>
<feature type="transmembrane region" description="Helical" evidence="7">
    <location>
        <begin position="401"/>
        <end position="418"/>
    </location>
</feature>
<evidence type="ECO:0000256" key="6">
    <source>
        <dbReference type="ARBA" id="ARBA00023136"/>
    </source>
</evidence>
<comment type="caution">
    <text evidence="9">The sequence shown here is derived from an EMBL/GenBank/DDBJ whole genome shotgun (WGS) entry which is preliminary data.</text>
</comment>
<feature type="transmembrane region" description="Helical" evidence="7">
    <location>
        <begin position="335"/>
        <end position="358"/>
    </location>
</feature>
<accession>K1XJJ6</accession>
<dbReference type="PANTHER" id="PTHR23517:SF3">
    <property type="entry name" value="INTEGRAL MEMBRANE TRANSPORT PROTEIN"/>
    <property type="match status" value="1"/>
</dbReference>
<name>K1XJJ6_9BACT</name>
<feature type="transmembrane region" description="Helical" evidence="7">
    <location>
        <begin position="311"/>
        <end position="329"/>
    </location>
</feature>
<feature type="transmembrane region" description="Helical" evidence="7">
    <location>
        <begin position="248"/>
        <end position="273"/>
    </location>
</feature>
<feature type="transmembrane region" description="Helical" evidence="7">
    <location>
        <begin position="379"/>
        <end position="395"/>
    </location>
</feature>
<feature type="transmembrane region" description="Helical" evidence="7">
    <location>
        <begin position="21"/>
        <end position="39"/>
    </location>
</feature>
<keyword evidence="2" id="KW-0813">Transport</keyword>
<dbReference type="PANTHER" id="PTHR23517">
    <property type="entry name" value="RESISTANCE PROTEIN MDTM, PUTATIVE-RELATED-RELATED"/>
    <property type="match status" value="1"/>
</dbReference>
<comment type="subcellular location">
    <subcellularLocation>
        <location evidence="1">Cell membrane</location>
        <topology evidence="1">Multi-pass membrane protein</topology>
    </subcellularLocation>
</comment>
<dbReference type="InterPro" id="IPR050171">
    <property type="entry name" value="MFS_Transporters"/>
</dbReference>
<feature type="transmembrane region" description="Helical" evidence="7">
    <location>
        <begin position="181"/>
        <end position="198"/>
    </location>
</feature>
<evidence type="ECO:0000259" key="8">
    <source>
        <dbReference type="PROSITE" id="PS50850"/>
    </source>
</evidence>
<dbReference type="Gene3D" id="1.20.1250.20">
    <property type="entry name" value="MFS general substrate transporter like domains"/>
    <property type="match status" value="2"/>
</dbReference>
<keyword evidence="5 7" id="KW-1133">Transmembrane helix</keyword>
<gene>
    <name evidence="9" type="ORF">ACD_80C00077G0006</name>
</gene>
<proteinExistence type="predicted"/>
<dbReference type="GO" id="GO:0005886">
    <property type="term" value="C:plasma membrane"/>
    <property type="evidence" value="ECO:0007669"/>
    <property type="project" value="UniProtKB-SubCell"/>
</dbReference>
<feature type="transmembrane region" description="Helical" evidence="7">
    <location>
        <begin position="116"/>
        <end position="134"/>
    </location>
</feature>
<evidence type="ECO:0000256" key="2">
    <source>
        <dbReference type="ARBA" id="ARBA00022448"/>
    </source>
</evidence>
<protein>
    <recommendedName>
        <fullName evidence="8">Major facilitator superfamily (MFS) profile domain-containing protein</fullName>
    </recommendedName>
</protein>
<feature type="transmembrane region" description="Helical" evidence="7">
    <location>
        <begin position="92"/>
        <end position="110"/>
    </location>
</feature>
<organism evidence="9">
    <name type="scientific">uncultured bacterium</name>
    <name type="common">gcode 4</name>
    <dbReference type="NCBI Taxonomy" id="1234023"/>
    <lineage>
        <taxon>Bacteria</taxon>
        <taxon>environmental samples</taxon>
    </lineage>
</organism>
<dbReference type="Pfam" id="PF07690">
    <property type="entry name" value="MFS_1"/>
    <property type="match status" value="1"/>
</dbReference>
<feature type="domain" description="Major facilitator superfamily (MFS) profile" evidence="8">
    <location>
        <begin position="25"/>
        <end position="428"/>
    </location>
</feature>
<feature type="transmembrane region" description="Helical" evidence="7">
    <location>
        <begin position="154"/>
        <end position="175"/>
    </location>
</feature>
<evidence type="ECO:0000256" key="7">
    <source>
        <dbReference type="SAM" id="Phobius"/>
    </source>
</evidence>
<dbReference type="AlphaFoldDB" id="K1XJJ6"/>
<feature type="transmembrane region" description="Helical" evidence="7">
    <location>
        <begin position="279"/>
        <end position="299"/>
    </location>
</feature>
<sequence>MTEKNQKQKTIMGRIQGIFSSILPSIRIVWLSVFVFILWRGLGWDTFFSIYVKSIVDNVFWISIISAILSFSKMFFSITVGEEDDHTNIRSVIILSKLVYVITGVLYFLAGLTGELWLLIAAVICNGFASASLITTYQTFIRKHTTSPTRGRAFWLYFSAGNLAYVVGALIASGLILFIKLHFLFLFISIFAIISLFIDERLPGLSKTKIRELFWKEKFLHKFFREVFSFRPIKQVVVTLKTYSSRMYYALGFEILFNVLNYIGFIFIPIVSIANNLSLSQVAIIFAVMRLPYVIDIFIGDLSGKNSKRKFLFFVLLFMSFLYLLIGYNESFRNVIIITFGISLWLSLMRPVISAYISDCTNPKEEGTISGVGEFVGKVWEIIGVLLFGALSIIFGSIQISFIIIGIIILAISVIGIIKRYNLFQKKWIDIVFPISEPKV</sequence>